<dbReference type="InterPro" id="IPR051536">
    <property type="entry name" value="UDG_Type-4/5"/>
</dbReference>
<accession>A0ABP9X2C8</accession>
<comment type="similarity">
    <text evidence="2">Belongs to the uracil-DNA glycosylase (UDG) superfamily. Type 4 (UDGa) family.</text>
</comment>
<evidence type="ECO:0000256" key="7">
    <source>
        <dbReference type="ARBA" id="ARBA00022763"/>
    </source>
</evidence>
<evidence type="ECO:0000256" key="8">
    <source>
        <dbReference type="ARBA" id="ARBA00022801"/>
    </source>
</evidence>
<dbReference type="CDD" id="cd10030">
    <property type="entry name" value="UDG-F4_TTUDGA_SPO1dp_like"/>
    <property type="match status" value="1"/>
</dbReference>
<dbReference type="PANTHER" id="PTHR33693:SF1">
    <property type="entry name" value="TYPE-4 URACIL-DNA GLYCOSYLASE"/>
    <property type="match status" value="1"/>
</dbReference>
<evidence type="ECO:0000256" key="9">
    <source>
        <dbReference type="ARBA" id="ARBA00023004"/>
    </source>
</evidence>
<evidence type="ECO:0000256" key="5">
    <source>
        <dbReference type="ARBA" id="ARBA00022485"/>
    </source>
</evidence>
<evidence type="ECO:0000259" key="13">
    <source>
        <dbReference type="SMART" id="SM00986"/>
    </source>
</evidence>
<dbReference type="EC" id="3.2.2.27" evidence="3"/>
<comment type="caution">
    <text evidence="14">The sequence shown here is derived from an EMBL/GenBank/DDBJ whole genome shotgun (WGS) entry which is preliminary data.</text>
</comment>
<name>A0ABP9X2C8_9CHLR</name>
<keyword evidence="11" id="KW-0234">DNA repair</keyword>
<keyword evidence="6" id="KW-0479">Metal-binding</keyword>
<evidence type="ECO:0000313" key="14">
    <source>
        <dbReference type="EMBL" id="GAA5529578.1"/>
    </source>
</evidence>
<dbReference type="EMBL" id="BAABRU010000012">
    <property type="protein sequence ID" value="GAA5529578.1"/>
    <property type="molecule type" value="Genomic_DNA"/>
</dbReference>
<evidence type="ECO:0000256" key="11">
    <source>
        <dbReference type="ARBA" id="ARBA00023204"/>
    </source>
</evidence>
<dbReference type="InterPro" id="IPR036895">
    <property type="entry name" value="Uracil-DNA_glycosylase-like_sf"/>
</dbReference>
<feature type="region of interest" description="Disordered" evidence="12">
    <location>
        <begin position="194"/>
        <end position="220"/>
    </location>
</feature>
<dbReference type="PANTHER" id="PTHR33693">
    <property type="entry name" value="TYPE-5 URACIL-DNA GLYCOSYLASE"/>
    <property type="match status" value="1"/>
</dbReference>
<keyword evidence="8" id="KW-0378">Hydrolase</keyword>
<sequence>MTHAAATLAAIAEEVAQCTACPLCRTRTNAVPGEGPANAEILLIGEGPGQREDALGRPFVGPSGDLLEQWLAEIGLTREQVFIANVVKCRPPGNRDPEPSEIAACAHFLDRQIAALAPKLIATLGRHSMNKFFPGGKITKIHGIRGVKRQGQTVFLPLFHPAYVLRNMNAMPEAIADIKLIPRLIARLKQRLQEETNQTTEPNLPETDEPTTPPQQMSMF</sequence>
<proteinExistence type="inferred from homology"/>
<protein>
    <recommendedName>
        <fullName evidence="4">Type-4 uracil-DNA glycosylase</fullName>
        <ecNumber evidence="3">3.2.2.27</ecNumber>
    </recommendedName>
</protein>
<evidence type="ECO:0000256" key="10">
    <source>
        <dbReference type="ARBA" id="ARBA00023014"/>
    </source>
</evidence>
<evidence type="ECO:0000256" key="2">
    <source>
        <dbReference type="ARBA" id="ARBA00006521"/>
    </source>
</evidence>
<dbReference type="SUPFAM" id="SSF52141">
    <property type="entry name" value="Uracil-DNA glycosylase-like"/>
    <property type="match status" value="1"/>
</dbReference>
<dbReference type="SMART" id="SM00987">
    <property type="entry name" value="UreE_C"/>
    <property type="match status" value="1"/>
</dbReference>
<keyword evidence="9" id="KW-0408">Iron</keyword>
<feature type="domain" description="Uracil-DNA glycosylase-like" evidence="13">
    <location>
        <begin position="32"/>
        <end position="179"/>
    </location>
</feature>
<dbReference type="Gene3D" id="3.40.470.10">
    <property type="entry name" value="Uracil-DNA glycosylase-like domain"/>
    <property type="match status" value="1"/>
</dbReference>
<dbReference type="InterPro" id="IPR005122">
    <property type="entry name" value="Uracil-DNA_glycosylase-like"/>
</dbReference>
<keyword evidence="15" id="KW-1185">Reference proteome</keyword>
<evidence type="ECO:0000256" key="1">
    <source>
        <dbReference type="ARBA" id="ARBA00001400"/>
    </source>
</evidence>
<evidence type="ECO:0000313" key="15">
    <source>
        <dbReference type="Proteomes" id="UP001428290"/>
    </source>
</evidence>
<evidence type="ECO:0000256" key="6">
    <source>
        <dbReference type="ARBA" id="ARBA00022723"/>
    </source>
</evidence>
<dbReference type="RefSeq" id="WP_345723187.1">
    <property type="nucleotide sequence ID" value="NZ_BAABRU010000012.1"/>
</dbReference>
<evidence type="ECO:0000256" key="3">
    <source>
        <dbReference type="ARBA" id="ARBA00012030"/>
    </source>
</evidence>
<dbReference type="SMART" id="SM00986">
    <property type="entry name" value="UDG"/>
    <property type="match status" value="1"/>
</dbReference>
<keyword evidence="10" id="KW-0411">Iron-sulfur</keyword>
<reference evidence="14 15" key="1">
    <citation type="submission" date="2024-02" db="EMBL/GenBank/DDBJ databases">
        <title>Herpetosiphon gulosus NBRC 112829.</title>
        <authorList>
            <person name="Ichikawa N."/>
            <person name="Katano-Makiyama Y."/>
            <person name="Hidaka K."/>
        </authorList>
    </citation>
    <scope>NUCLEOTIDE SEQUENCE [LARGE SCALE GENOMIC DNA]</scope>
    <source>
        <strain evidence="14 15">NBRC 112829</strain>
    </source>
</reference>
<dbReference type="NCBIfam" id="TIGR00758">
    <property type="entry name" value="UDG_fam4"/>
    <property type="match status" value="1"/>
</dbReference>
<dbReference type="Proteomes" id="UP001428290">
    <property type="component" value="Unassembled WGS sequence"/>
</dbReference>
<gene>
    <name evidence="14" type="ORF">Hgul01_03390</name>
</gene>
<dbReference type="InterPro" id="IPR005273">
    <property type="entry name" value="Ura-DNA_glyco_family4"/>
</dbReference>
<organism evidence="14 15">
    <name type="scientific">Herpetosiphon gulosus</name>
    <dbReference type="NCBI Taxonomy" id="1973496"/>
    <lineage>
        <taxon>Bacteria</taxon>
        <taxon>Bacillati</taxon>
        <taxon>Chloroflexota</taxon>
        <taxon>Chloroflexia</taxon>
        <taxon>Herpetosiphonales</taxon>
        <taxon>Herpetosiphonaceae</taxon>
        <taxon>Herpetosiphon</taxon>
    </lineage>
</organism>
<dbReference type="Pfam" id="PF03167">
    <property type="entry name" value="UDG"/>
    <property type="match status" value="1"/>
</dbReference>
<evidence type="ECO:0000256" key="4">
    <source>
        <dbReference type="ARBA" id="ARBA00019403"/>
    </source>
</evidence>
<keyword evidence="7" id="KW-0227">DNA damage</keyword>
<evidence type="ECO:0000256" key="12">
    <source>
        <dbReference type="SAM" id="MobiDB-lite"/>
    </source>
</evidence>
<keyword evidence="5" id="KW-0004">4Fe-4S</keyword>
<comment type="catalytic activity">
    <reaction evidence="1">
        <text>Hydrolyzes single-stranded DNA or mismatched double-stranded DNA and polynucleotides, releasing free uracil.</text>
        <dbReference type="EC" id="3.2.2.27"/>
    </reaction>
</comment>